<feature type="binding site" evidence="31">
    <location>
        <position position="381"/>
    </location>
    <ligand>
        <name>Zn(2+)</name>
        <dbReference type="ChEBI" id="CHEBI:29105"/>
        <label>2</label>
        <note>catalytic</note>
    </ligand>
</feature>
<protein>
    <recommendedName>
        <fullName evidence="15 33">Angiotensin-converting enzyme</fullName>
        <ecNumber evidence="33">3.4.-.-</ecNumber>
    </recommendedName>
</protein>
<dbReference type="FunFam" id="1.10.1370.30:FF:000004">
    <property type="entry name" value="Angiotensin-converting enzyme"/>
    <property type="match status" value="1"/>
</dbReference>
<evidence type="ECO:0000256" key="5">
    <source>
        <dbReference type="ARBA" id="ARBA00022670"/>
    </source>
</evidence>
<feature type="disulfide bond" evidence="30 32">
    <location>
        <begin position="350"/>
        <end position="368"/>
    </location>
</feature>
<comment type="cofactor">
    <cofactor evidence="33">
        <name>Zn(2+)</name>
        <dbReference type="ChEBI" id="CHEBI:29105"/>
    </cofactor>
    <text evidence="33">Binds 1 zinc ion per subunit.</text>
</comment>
<proteinExistence type="inferred from homology"/>
<comment type="catalytic activity">
    <reaction evidence="13">
        <text>Release of a C-terminal dipeptide, oligopeptide-|-Xaa-Yaa, when Xaa is not Pro, and Yaa is neither Asp nor Glu. Thus, conversion of angiotensin I to angiotensin II, with increase in vasoconstrictor activity, but no action on angiotensin II.</text>
        <dbReference type="EC" id="3.4.15.1"/>
    </reaction>
</comment>
<keyword evidence="4 33" id="KW-0121">Carboxypeptidase</keyword>
<organism evidence="36 37">
    <name type="scientific">Equus asinus</name>
    <name type="common">Donkey</name>
    <name type="synonym">Equus africanus asinus</name>
    <dbReference type="NCBI Taxonomy" id="9793"/>
    <lineage>
        <taxon>Eukaryota</taxon>
        <taxon>Metazoa</taxon>
        <taxon>Chordata</taxon>
        <taxon>Craniata</taxon>
        <taxon>Vertebrata</taxon>
        <taxon>Euteleostomi</taxon>
        <taxon>Mammalia</taxon>
        <taxon>Eutheria</taxon>
        <taxon>Laurasiatheria</taxon>
        <taxon>Perissodactyla</taxon>
        <taxon>Equidae</taxon>
        <taxon>Equus</taxon>
    </lineage>
</organism>
<feature type="transmembrane region" description="Helical" evidence="34">
    <location>
        <begin position="639"/>
        <end position="660"/>
    </location>
</feature>
<accession>A0A8C4PNN1</accession>
<comment type="catalytic activity">
    <reaction evidence="18">
        <text>substance P + H2O = L-Phe-L-Phe-Gly-L-Leu-L-Met-NH2 + substance P(1-6)</text>
        <dbReference type="Rhea" id="RHEA:71471"/>
        <dbReference type="ChEBI" id="CHEBI:15377"/>
        <dbReference type="ChEBI" id="CHEBI:190692"/>
        <dbReference type="ChEBI" id="CHEBI:190696"/>
        <dbReference type="ChEBI" id="CHEBI:190697"/>
    </reaction>
    <physiologicalReaction direction="left-to-right" evidence="18">
        <dbReference type="Rhea" id="RHEA:71472"/>
    </physiologicalReaction>
</comment>
<dbReference type="GO" id="GO:0003084">
    <property type="term" value="P:positive regulation of systemic arterial blood pressure"/>
    <property type="evidence" value="ECO:0007669"/>
    <property type="project" value="TreeGrafter"/>
</dbReference>
<evidence type="ECO:0000256" key="6">
    <source>
        <dbReference type="ARBA" id="ARBA00022723"/>
    </source>
</evidence>
<keyword evidence="5 33" id="KW-0645">Protease</keyword>
<comment type="function">
    <text evidence="14">Soluble form that is released in blood plasma and other body fluids following proteolytic cleavage in the juxtamembrane stalk region.</text>
</comment>
<evidence type="ECO:0000256" key="34">
    <source>
        <dbReference type="SAM" id="Phobius"/>
    </source>
</evidence>
<evidence type="ECO:0000256" key="28">
    <source>
        <dbReference type="PIRSR" id="PIRSR601548-2"/>
    </source>
</evidence>
<comment type="catalytic activity">
    <reaction evidence="22">
        <text>Leu-enkephalin + H2O = L-tyrosylglycylglycine + L-phenylalanyl-L-leucine</text>
        <dbReference type="Rhea" id="RHEA:71487"/>
        <dbReference type="ChEBI" id="CHEBI:15377"/>
        <dbReference type="ChEBI" id="CHEBI:190689"/>
        <dbReference type="ChEBI" id="CHEBI:190708"/>
        <dbReference type="ChEBI" id="CHEBI:190710"/>
    </reaction>
    <physiologicalReaction direction="left-to-right" evidence="22">
        <dbReference type="Rhea" id="RHEA:71488"/>
    </physiologicalReaction>
</comment>
<evidence type="ECO:0000256" key="31">
    <source>
        <dbReference type="PIRSR" id="PIRSR601548-8"/>
    </source>
</evidence>
<evidence type="ECO:0000256" key="11">
    <source>
        <dbReference type="ARBA" id="ARBA00023157"/>
    </source>
</evidence>
<reference evidence="36" key="3">
    <citation type="submission" date="2025-09" db="UniProtKB">
        <authorList>
            <consortium name="Ensembl"/>
        </authorList>
    </citation>
    <scope>IDENTIFICATION</scope>
</reference>
<dbReference type="CDD" id="cd06461">
    <property type="entry name" value="M2_ACE"/>
    <property type="match status" value="1"/>
</dbReference>
<evidence type="ECO:0000256" key="21">
    <source>
        <dbReference type="ARBA" id="ARBA00048012"/>
    </source>
</evidence>
<evidence type="ECO:0000256" key="4">
    <source>
        <dbReference type="ARBA" id="ARBA00022645"/>
    </source>
</evidence>
<evidence type="ECO:0000256" key="9">
    <source>
        <dbReference type="ARBA" id="ARBA00022833"/>
    </source>
</evidence>
<feature type="binding site" evidence="29">
    <location>
        <position position="385"/>
    </location>
    <ligand>
        <name>Zn(2+)</name>
        <dbReference type="ChEBI" id="CHEBI:29105"/>
        <label>1</label>
        <note>catalytic</note>
    </ligand>
</feature>
<dbReference type="GeneTree" id="ENSGT00940000163921"/>
<dbReference type="InterPro" id="IPR001548">
    <property type="entry name" value="Peptidase_M2"/>
</dbReference>
<dbReference type="Ensembl" id="ENSEAST00005020142.2">
    <property type="protein sequence ID" value="ENSEASP00005018563.1"/>
    <property type="gene ID" value="ENSEASG00005012796.2"/>
</dbReference>
<evidence type="ECO:0000256" key="12">
    <source>
        <dbReference type="ARBA" id="ARBA00023180"/>
    </source>
</evidence>
<feature type="signal peptide" evidence="35">
    <location>
        <begin position="1"/>
        <end position="21"/>
    </location>
</feature>
<comment type="catalytic activity">
    <reaction evidence="19">
        <text>goralatide + H2O = N-acetyl-L-seryl-L-aspartate + L-lysyl-L-proline</text>
        <dbReference type="Rhea" id="RHEA:71455"/>
        <dbReference type="ChEBI" id="CHEBI:15377"/>
        <dbReference type="ChEBI" id="CHEBI:190701"/>
        <dbReference type="ChEBI" id="CHEBI:190702"/>
        <dbReference type="ChEBI" id="CHEBI:190703"/>
    </reaction>
    <physiologicalReaction direction="left-to-right" evidence="19">
        <dbReference type="Rhea" id="RHEA:71456"/>
    </physiologicalReaction>
</comment>
<evidence type="ECO:0000256" key="2">
    <source>
        <dbReference type="ARBA" id="ARBA00004479"/>
    </source>
</evidence>
<dbReference type="GO" id="GO:0001669">
    <property type="term" value="C:acrosomal vesicle"/>
    <property type="evidence" value="ECO:0007669"/>
    <property type="project" value="Ensembl"/>
</dbReference>
<keyword evidence="34" id="KW-1133">Transmembrane helix</keyword>
<reference evidence="36 37" key="1">
    <citation type="journal article" date="2020" name="Nat. Commun.">
        <title>Donkey genomes provide new insights into domestication and selection for coat color.</title>
        <authorList>
            <person name="Wang"/>
            <person name="C."/>
            <person name="Li"/>
            <person name="H."/>
            <person name="Guo"/>
            <person name="Y."/>
            <person name="Huang"/>
            <person name="J."/>
            <person name="Sun"/>
            <person name="Y."/>
            <person name="Min"/>
            <person name="J."/>
            <person name="Wang"/>
            <person name="J."/>
            <person name="Fang"/>
            <person name="X."/>
            <person name="Zhao"/>
            <person name="Z."/>
            <person name="Wang"/>
            <person name="S."/>
            <person name="Zhang"/>
            <person name="Y."/>
            <person name="Liu"/>
            <person name="Q."/>
            <person name="Jiang"/>
            <person name="Q."/>
            <person name="Wang"/>
            <person name="X."/>
            <person name="Guo"/>
            <person name="Y."/>
            <person name="Yang"/>
            <person name="C."/>
            <person name="Wang"/>
            <person name="Y."/>
            <person name="Tian"/>
            <person name="F."/>
            <person name="Zhuang"/>
            <person name="G."/>
            <person name="Fan"/>
            <person name="Y."/>
            <person name="Gao"/>
            <person name="Q."/>
            <person name="Li"/>
            <person name="Y."/>
            <person name="Ju"/>
            <person name="Z."/>
            <person name="Li"/>
            <person name="J."/>
            <person name="Li"/>
            <person name="R."/>
            <person name="Hou"/>
            <person name="M."/>
            <person name="Yang"/>
            <person name="G."/>
            <person name="Liu"/>
            <person name="G."/>
            <person name="Liu"/>
            <person name="W."/>
            <person name="Guo"/>
            <person name="J."/>
            <person name="Pan"/>
            <person name="S."/>
            <person name="Fan"/>
            <person name="G."/>
            <person name="Zhang"/>
            <person name="W."/>
            <person name="Zhang"/>
            <person name="R."/>
            <person name="Yu"/>
            <person name="J."/>
            <person name="Zhang"/>
            <person name="X."/>
            <person name="Yin"/>
            <person name="Q."/>
            <person name="Ji"/>
            <person name="C."/>
            <person name="Jin"/>
            <person name="Y."/>
            <person name="Yue"/>
            <person name="G."/>
            <person name="Liu"/>
            <person name="M."/>
            <person name="Xu"/>
            <person name="J."/>
            <person name="Liu"/>
            <person name="S."/>
            <person name="Jordana"/>
            <person name="J."/>
            <person name="Noce"/>
            <person name="A."/>
            <person name="Amills"/>
            <person name="M."/>
            <person name="Wu"/>
            <person name="D.D."/>
            <person name="Li"/>
            <person name="S."/>
            <person name="Zhou"/>
            <person name="X. and Zhong"/>
            <person name="J."/>
        </authorList>
    </citation>
    <scope>NUCLEOTIDE SEQUENCE [LARGE SCALE GENOMIC DNA]</scope>
</reference>
<keyword evidence="6 29" id="KW-0479">Metal-binding</keyword>
<comment type="catalytic activity">
    <reaction evidence="26">
        <text>substance P + H2O = substance P(1-9) + L-Leu-L-Met-NH2</text>
        <dbReference type="Rhea" id="RHEA:71459"/>
        <dbReference type="ChEBI" id="CHEBI:15377"/>
        <dbReference type="ChEBI" id="CHEBI:190692"/>
        <dbReference type="ChEBI" id="CHEBI:190693"/>
        <dbReference type="ChEBI" id="CHEBI:190700"/>
    </reaction>
    <physiologicalReaction direction="left-to-right" evidence="26">
        <dbReference type="Rhea" id="RHEA:71460"/>
    </physiologicalReaction>
</comment>
<name>A0A8C4PNN1_EQUAS</name>
<comment type="catalytic activity">
    <reaction evidence="21">
        <text>Met-enkephalin + H2O = L-phenylalanyl-L-methionine + L-tyrosylglycylglycine</text>
        <dbReference type="Rhea" id="RHEA:71483"/>
        <dbReference type="ChEBI" id="CHEBI:15377"/>
        <dbReference type="ChEBI" id="CHEBI:189868"/>
        <dbReference type="ChEBI" id="CHEBI:190708"/>
        <dbReference type="ChEBI" id="CHEBI:190709"/>
    </reaction>
    <physiologicalReaction direction="left-to-right" evidence="21">
        <dbReference type="Rhea" id="RHEA:71484"/>
    </physiologicalReaction>
</comment>
<dbReference type="GO" id="GO:0003081">
    <property type="term" value="P:regulation of systemic arterial blood pressure by renin-angiotensin"/>
    <property type="evidence" value="ECO:0007669"/>
    <property type="project" value="TreeGrafter"/>
</dbReference>
<evidence type="ECO:0000256" key="14">
    <source>
        <dbReference type="ARBA" id="ARBA00037200"/>
    </source>
</evidence>
<dbReference type="PANTHER" id="PTHR10514:SF41">
    <property type="entry name" value="ANGIOTENSIN-CONVERTING ENZYME-LIKE PROTEIN ACE3"/>
    <property type="match status" value="1"/>
</dbReference>
<dbReference type="Gene3D" id="1.10.1370.30">
    <property type="match status" value="1"/>
</dbReference>
<dbReference type="PANTHER" id="PTHR10514">
    <property type="entry name" value="ANGIOTENSIN-CONVERTING ENZYME"/>
    <property type="match status" value="1"/>
</dbReference>
<dbReference type="AlphaFoldDB" id="A0A8C4PNN1"/>
<keyword evidence="34" id="KW-0472">Membrane</keyword>
<dbReference type="EC" id="3.4.-.-" evidence="33"/>
<sequence>MGTRWTCPGPSLLVLFYYGHLLPWLRTEGDQSSDDFYNETMAKIFLQYYENTTRVVWNRFMEASWNYVTNINQQNLEEMLLKDMERSQHMLFFGTQARLFKIARFQDPVVKRMLSKLQNIDKAALPKDELREYNKLLAYMETMYSTAQVCMNEGPCLPLQRDIEEVMATSRDQKELLWAWQGWRDAVGPQVRMTFERYVQLSNKAAKLNGYEDMGALWQSTYKSDTLEQDLEHLYQELQPLYLNLHAYMRRALHRHYGPELIDLRGPIPAHLLGNMWAQSWVNILDLVLPFPKKPLDDITRNMKVQHWKPEKMFIEAENFYTSLGLLSTPPDFWRKSMMERLADGREVECHASAWDFYNGQDFRIKKCTEVTIEDLFSIFHQMGHIQYFLQYKNLSVIFRAGANPAFEEAVGLVITLSVFSHKHLLNKGLLSHQHQDSEEEVNFLMGIALDKIAFIPFAYLMDLSRWKVFDGTIQKDVYNQEWWRGPLACAPPIPRTEEDFDPAAKFHISASMPYLRYFLSLVLQFQFHEALCKATGHMGLLHRCDIYNSKMAGKLLEDVLKLGSSKPWPEVLEKITGETKVSAKAIMTYSKLLNWLVTENVQQWEILGWPDFSCYFEEKETDKVTFLSLELDPNQVNFGQWVLLALSFVMFLVALLLACRLHSLEKRSPAQDTSVQDISTLEIPPKAYFLGIAMEPRQAVKRWSCWASNNRKPLWMKAEWWSWD</sequence>
<evidence type="ECO:0000313" key="36">
    <source>
        <dbReference type="Ensembl" id="ENSEASP00005018563.1"/>
    </source>
</evidence>
<feature type="binding site" evidence="28">
    <location>
        <position position="222"/>
    </location>
    <ligand>
        <name>chloride</name>
        <dbReference type="ChEBI" id="CHEBI:17996"/>
        <label>1</label>
    </ligand>
</feature>
<evidence type="ECO:0000256" key="26">
    <source>
        <dbReference type="ARBA" id="ARBA00049470"/>
    </source>
</evidence>
<evidence type="ECO:0000256" key="29">
    <source>
        <dbReference type="PIRSR" id="PIRSR601548-3"/>
    </source>
</evidence>
<evidence type="ECO:0000256" key="20">
    <source>
        <dbReference type="ARBA" id="ARBA00047862"/>
    </source>
</evidence>
<evidence type="ECO:0000256" key="27">
    <source>
        <dbReference type="PIRSR" id="PIRSR601548-10"/>
    </source>
</evidence>
<reference evidence="36" key="2">
    <citation type="submission" date="2025-08" db="UniProtKB">
        <authorList>
            <consortium name="Ensembl"/>
        </authorList>
    </citation>
    <scope>IDENTIFICATION</scope>
</reference>
<dbReference type="GO" id="GO:0006508">
    <property type="term" value="P:proteolysis"/>
    <property type="evidence" value="ECO:0007669"/>
    <property type="project" value="UniProtKB-KW"/>
</dbReference>
<evidence type="ECO:0000256" key="13">
    <source>
        <dbReference type="ARBA" id="ARBA00036868"/>
    </source>
</evidence>
<evidence type="ECO:0000256" key="8">
    <source>
        <dbReference type="ARBA" id="ARBA00022801"/>
    </source>
</evidence>
<keyword evidence="34" id="KW-0812">Transmembrane</keyword>
<feature type="binding site" evidence="29">
    <location>
        <position position="381"/>
    </location>
    <ligand>
        <name>Zn(2+)</name>
        <dbReference type="ChEBI" id="CHEBI:29105"/>
        <label>1</label>
        <note>catalytic</note>
    </ligand>
</feature>
<dbReference type="OMA" id="FYRQIHG"/>
<dbReference type="Pfam" id="PF01401">
    <property type="entry name" value="Peptidase_M2"/>
    <property type="match status" value="1"/>
</dbReference>
<dbReference type="GO" id="GO:0008241">
    <property type="term" value="F:peptidyl-dipeptidase activity"/>
    <property type="evidence" value="ECO:0007669"/>
    <property type="project" value="UniProtKB-EC"/>
</dbReference>
<comment type="subunit">
    <text evidence="16">Monomer and homodimer; homodimerizes following binding to an inhibitor. Interacts with calmodulin (CALM1, CALM2 or CALM3); interaction takes place in the cytoplasmic region and regulates phosphorylation and proteolytic cleavage.</text>
</comment>
<evidence type="ECO:0000256" key="25">
    <source>
        <dbReference type="ARBA" id="ARBA00049305"/>
    </source>
</evidence>
<evidence type="ECO:0000256" key="32">
    <source>
        <dbReference type="PROSITE-ProRule" id="PRU01355"/>
    </source>
</evidence>
<keyword evidence="9 29" id="KW-0862">Zinc</keyword>
<feature type="disulfide bond" evidence="30">
    <location>
        <begin position="150"/>
        <end position="156"/>
    </location>
</feature>
<dbReference type="PROSITE" id="PS52011">
    <property type="entry name" value="PEPTIDASE_M2"/>
    <property type="match status" value="1"/>
</dbReference>
<feature type="glycosylation site" description="N-linked (GlcNAc...) asparagine" evidence="27">
    <location>
        <position position="70"/>
    </location>
</feature>
<feature type="binding site" evidence="31">
    <location>
        <position position="385"/>
    </location>
    <ligand>
        <name>Zn(2+)</name>
        <dbReference type="ChEBI" id="CHEBI:29105"/>
        <label>2</label>
        <note>catalytic</note>
    </ligand>
</feature>
<dbReference type="GO" id="GO:0005886">
    <property type="term" value="C:plasma membrane"/>
    <property type="evidence" value="ECO:0007669"/>
    <property type="project" value="TreeGrafter"/>
</dbReference>
<comment type="similarity">
    <text evidence="3 32 33">Belongs to the peptidase M2 family.</text>
</comment>
<comment type="catalytic activity">
    <reaction evidence="24">
        <text>neurotensin + H2O = neurotensin(1-11) + L-isoleucyl-L-leucine</text>
        <dbReference type="Rhea" id="RHEA:71475"/>
        <dbReference type="ChEBI" id="CHEBI:15377"/>
        <dbReference type="ChEBI" id="CHEBI:147362"/>
        <dbReference type="ChEBI" id="CHEBI:190704"/>
        <dbReference type="ChEBI" id="CHEBI:190706"/>
    </reaction>
    <physiologicalReaction direction="left-to-right" evidence="24">
        <dbReference type="Rhea" id="RHEA:71476"/>
    </physiologicalReaction>
</comment>
<comment type="cofactor">
    <cofactor evidence="1">
        <name>chloride</name>
        <dbReference type="ChEBI" id="CHEBI:17996"/>
    </cofactor>
</comment>
<keyword evidence="8 33" id="KW-0378">Hydrolase</keyword>
<comment type="caution">
    <text evidence="32">Lacks conserved residue(s) required for the propagation of feature annotation.</text>
</comment>
<comment type="catalytic activity">
    <reaction evidence="17">
        <text>Met-enkephalin-Arg-Phe + H2O = L-arginyl-L-phenylalanine + Met-enkephalin</text>
        <dbReference type="Rhea" id="RHEA:70675"/>
        <dbReference type="ChEBI" id="CHEBI:15377"/>
        <dbReference type="ChEBI" id="CHEBI:189868"/>
        <dbReference type="ChEBI" id="CHEBI:189869"/>
        <dbReference type="ChEBI" id="CHEBI:189870"/>
    </reaction>
    <physiologicalReaction direction="left-to-right" evidence="17">
        <dbReference type="Rhea" id="RHEA:70676"/>
    </physiologicalReaction>
</comment>
<evidence type="ECO:0000256" key="35">
    <source>
        <dbReference type="SAM" id="SignalP"/>
    </source>
</evidence>
<evidence type="ECO:0000256" key="23">
    <source>
        <dbReference type="ARBA" id="ARBA00049116"/>
    </source>
</evidence>
<comment type="catalytic activity">
    <reaction evidence="20">
        <text>angiotensin I + H2O = L-histidyl-L-leucine + angiotensin II</text>
        <dbReference type="Rhea" id="RHEA:63560"/>
        <dbReference type="ChEBI" id="CHEBI:15377"/>
        <dbReference type="ChEBI" id="CHEBI:58506"/>
        <dbReference type="ChEBI" id="CHEBI:147350"/>
        <dbReference type="ChEBI" id="CHEBI:147392"/>
        <dbReference type="EC" id="3.4.15.1"/>
    </reaction>
    <physiologicalReaction direction="left-to-right" evidence="20">
        <dbReference type="Rhea" id="RHEA:63561"/>
    </physiologicalReaction>
</comment>
<evidence type="ECO:0000313" key="37">
    <source>
        <dbReference type="Proteomes" id="UP000694387"/>
    </source>
</evidence>
<evidence type="ECO:0000256" key="30">
    <source>
        <dbReference type="PIRSR" id="PIRSR601548-4"/>
    </source>
</evidence>
<feature type="chain" id="PRO_5034830360" description="Angiotensin-converting enzyme" evidence="35">
    <location>
        <begin position="22"/>
        <end position="725"/>
    </location>
</feature>
<dbReference type="GO" id="GO:0004180">
    <property type="term" value="F:carboxypeptidase activity"/>
    <property type="evidence" value="ECO:0007669"/>
    <property type="project" value="UniProtKB-KW"/>
</dbReference>
<feature type="binding site" evidence="31">
    <location>
        <position position="409"/>
    </location>
    <ligand>
        <name>Zn(2+)</name>
        <dbReference type="ChEBI" id="CHEBI:29105"/>
        <label>2</label>
        <note>catalytic</note>
    </ligand>
</feature>
<dbReference type="Proteomes" id="UP000694387">
    <property type="component" value="Chromosome 13"/>
</dbReference>
<evidence type="ECO:0000256" key="33">
    <source>
        <dbReference type="RuleBase" id="RU361144"/>
    </source>
</evidence>
<evidence type="ECO:0000256" key="10">
    <source>
        <dbReference type="ARBA" id="ARBA00023049"/>
    </source>
</evidence>
<feature type="binding site" evidence="29">
    <location>
        <position position="409"/>
    </location>
    <ligand>
        <name>Zn(2+)</name>
        <dbReference type="ChEBI" id="CHEBI:29105"/>
        <label>1</label>
        <note>catalytic</note>
    </ligand>
</feature>
<evidence type="ECO:0000256" key="22">
    <source>
        <dbReference type="ARBA" id="ARBA00048231"/>
    </source>
</evidence>
<comment type="subcellular location">
    <subcellularLocation>
        <location evidence="2">Membrane</location>
        <topology evidence="2">Single-pass type I membrane protein</topology>
    </subcellularLocation>
</comment>
<evidence type="ECO:0000256" key="17">
    <source>
        <dbReference type="ARBA" id="ARBA00047529"/>
    </source>
</evidence>
<dbReference type="GO" id="GO:0008237">
    <property type="term" value="F:metallopeptidase activity"/>
    <property type="evidence" value="ECO:0007669"/>
    <property type="project" value="UniProtKB-KW"/>
</dbReference>
<keyword evidence="10 33" id="KW-0482">Metalloprotease</keyword>
<evidence type="ECO:0000256" key="19">
    <source>
        <dbReference type="ARBA" id="ARBA00047642"/>
    </source>
</evidence>
<comment type="catalytic activity">
    <reaction evidence="23">
        <text>substance P + H2O = substance P(1-8) + Gly-L-Leu-L-Met-NH2</text>
        <dbReference type="Rhea" id="RHEA:71463"/>
        <dbReference type="ChEBI" id="CHEBI:15377"/>
        <dbReference type="ChEBI" id="CHEBI:190692"/>
        <dbReference type="ChEBI" id="CHEBI:190694"/>
        <dbReference type="ChEBI" id="CHEBI:190699"/>
    </reaction>
    <physiologicalReaction direction="left-to-right" evidence="23">
        <dbReference type="Rhea" id="RHEA:71464"/>
    </physiologicalReaction>
</comment>
<evidence type="ECO:0000256" key="1">
    <source>
        <dbReference type="ARBA" id="ARBA00001923"/>
    </source>
</evidence>
<dbReference type="PRINTS" id="PR00791">
    <property type="entry name" value="PEPDIPTASEA"/>
</dbReference>
<evidence type="ECO:0000256" key="24">
    <source>
        <dbReference type="ARBA" id="ARBA00049273"/>
    </source>
</evidence>
<evidence type="ECO:0000256" key="7">
    <source>
        <dbReference type="ARBA" id="ARBA00022729"/>
    </source>
</evidence>
<feature type="binding site" evidence="28">
    <location>
        <position position="517"/>
    </location>
    <ligand>
        <name>chloride</name>
        <dbReference type="ChEBI" id="CHEBI:17996"/>
        <label>1</label>
    </ligand>
</feature>
<gene>
    <name evidence="36" type="primary">LOC106835568</name>
</gene>
<evidence type="ECO:0000256" key="18">
    <source>
        <dbReference type="ARBA" id="ARBA00047629"/>
    </source>
</evidence>
<feature type="disulfide bond" evidence="30">
    <location>
        <begin position="533"/>
        <end position="545"/>
    </location>
</feature>
<keyword evidence="7 35" id="KW-0732">Signal</keyword>
<dbReference type="SUPFAM" id="SSF55486">
    <property type="entry name" value="Metalloproteases ('zincins'), catalytic domain"/>
    <property type="match status" value="1"/>
</dbReference>
<evidence type="ECO:0000256" key="3">
    <source>
        <dbReference type="ARBA" id="ARBA00008139"/>
    </source>
</evidence>
<dbReference type="GO" id="GO:0046872">
    <property type="term" value="F:metal ion binding"/>
    <property type="evidence" value="ECO:0007669"/>
    <property type="project" value="UniProtKB-KW"/>
</dbReference>
<evidence type="ECO:0000256" key="16">
    <source>
        <dbReference type="ARBA" id="ARBA00046406"/>
    </source>
</evidence>
<keyword evidence="12 27" id="KW-0325">Glycoprotein</keyword>
<comment type="catalytic activity">
    <reaction evidence="25">
        <text>bradykinin + H2O = L-Phe-L-Arg + bradykinin(1-7)</text>
        <dbReference type="Rhea" id="RHEA:71451"/>
        <dbReference type="ChEBI" id="CHEBI:15377"/>
        <dbReference type="ChEBI" id="CHEBI:132988"/>
        <dbReference type="ChEBI" id="CHEBI:133147"/>
        <dbReference type="ChEBI" id="CHEBI:147352"/>
    </reaction>
    <physiologicalReaction direction="left-to-right" evidence="25">
        <dbReference type="Rhea" id="RHEA:71452"/>
    </physiologicalReaction>
</comment>
<keyword evidence="37" id="KW-1185">Reference proteome</keyword>
<evidence type="ECO:0000256" key="15">
    <source>
        <dbReference type="ARBA" id="ARBA00039858"/>
    </source>
</evidence>
<keyword evidence="11 30" id="KW-1015">Disulfide bond</keyword>